<keyword evidence="2" id="KW-0472">Membrane</keyword>
<name>Q98456_PBCV1</name>
<dbReference type="KEGG" id="vg:918039"/>
<dbReference type="RefSeq" id="NP_048761.2">
    <property type="nucleotide sequence ID" value="NC_000852.5"/>
</dbReference>
<gene>
    <name evidence="3" type="primary">A404R</name>
</gene>
<reference evidence="3 4" key="7">
    <citation type="journal article" date="2000" name="Virology">
        <title>Characterization of a beta-1,3-glucanase encoded by chlorella virus PBCV-1.</title>
        <authorList>
            <person name="Sun L."/>
            <person name="Gurnon J.R."/>
            <person name="Adams B.J."/>
            <person name="Graves M.V."/>
            <person name="Van Etten J.L."/>
        </authorList>
    </citation>
    <scope>NUCLEOTIDE SEQUENCE [LARGE SCALE GENOMIC DNA]</scope>
</reference>
<dbReference type="EMBL" id="JF411744">
    <property type="protein sequence ID" value="AAC96772.2"/>
    <property type="molecule type" value="Genomic_DNA"/>
</dbReference>
<reference evidence="3 4" key="2">
    <citation type="journal article" date="1995" name="Virology">
        <title>Analysis of 43 kb of the Chlorella virus PBCV-1 330-kb genome: map positions 45 to 88.</title>
        <authorList>
            <person name="Li Y."/>
            <person name="Lu Z."/>
            <person name="Burbank D.E."/>
            <person name="Kutish G.F."/>
            <person name="Rock D.L."/>
            <person name="Van Etten J.L."/>
        </authorList>
    </citation>
    <scope>NUCLEOTIDE SEQUENCE [LARGE SCALE GENOMIC DNA]</scope>
</reference>
<reference evidence="3 4" key="6">
    <citation type="journal article" date="1999" name="Virology">
        <title>Chlorella virus PBCV-1 encodes a functional homospermidine synthase.</title>
        <authorList>
            <person name="Kaiser A."/>
            <person name="Vollmert M."/>
            <person name="Tholl D."/>
            <person name="Graves M.V."/>
            <person name="Gurnon J.R."/>
            <person name="Xing W."/>
            <person name="Lisec A.D."/>
            <person name="Nickerson K.W."/>
            <person name="Van Etten J.L."/>
        </authorList>
    </citation>
    <scope>NUCLEOTIDE SEQUENCE [LARGE SCALE GENOMIC DNA]</scope>
</reference>
<dbReference type="GeneID" id="918039"/>
<proteinExistence type="predicted"/>
<evidence type="ECO:0000256" key="2">
    <source>
        <dbReference type="SAM" id="Phobius"/>
    </source>
</evidence>
<feature type="region of interest" description="Disordered" evidence="1">
    <location>
        <begin position="99"/>
        <end position="143"/>
    </location>
</feature>
<evidence type="ECO:0000313" key="3">
    <source>
        <dbReference type="EMBL" id="AAC96772.2"/>
    </source>
</evidence>
<dbReference type="OrthoDB" id="22117at10239"/>
<reference evidence="3 4" key="1">
    <citation type="journal article" date="1995" name="Virology">
        <title>Analysis of 45 kb of DNA located at the left end of the chlorella virus PBCV-1 genome.</title>
        <authorList>
            <person name="Lu Z."/>
            <person name="Li Y."/>
            <person name="Zhang Y."/>
            <person name="Kutish G.F."/>
            <person name="Rock D.L."/>
            <person name="Van Etten J.L."/>
        </authorList>
    </citation>
    <scope>NUCLEOTIDE SEQUENCE [LARGE SCALE GENOMIC DNA]</scope>
</reference>
<protein>
    <submittedName>
        <fullName evidence="3">Uncharacterized protein</fullName>
    </submittedName>
</protein>
<sequence>MMAVEKYLTLENILKVLLAVAVGFMLYKIFFKKNETYYNYQSPDGDESGYAYPMDYEDEPQEMIDEYAAEDVPDYEDDEVVEEVVEDYEDDEVVEEVVEDYEEDDEVVVDDDADDAEYDYEDTDAYDDSAEQVDDAGDAEDDFEVPDEVYEEADAENTDAYEYLYADDVADELQENFTLYSNLVGVDTSYD</sequence>
<reference evidence="3 4" key="3">
    <citation type="journal article" date="1996" name="Virology">
        <title>Analysis of 94 kb of the chlorella virus PBCV-1 330-kb genome: map positions 88 to 182.</title>
        <authorList>
            <person name="Lu Z."/>
            <person name="Li Y."/>
            <person name="Que Q."/>
            <person name="Kutish G.F."/>
            <person name="Rock D.L."/>
            <person name="Van Etten J.L."/>
        </authorList>
    </citation>
    <scope>NUCLEOTIDE SEQUENCE [LARGE SCALE GENOMIC DNA]</scope>
</reference>
<reference evidence="3 4" key="5">
    <citation type="journal article" date="1997" name="Virology">
        <title>Analysis of 74 kb of DNA located at the right end of the 330-kb chlorella virus PBCV-1 genome.</title>
        <authorList>
            <person name="Li Y."/>
            <person name="Lu Z."/>
            <person name="Sun L."/>
            <person name="Ropp S."/>
            <person name="Kutish G.F."/>
            <person name="Rock D.L."/>
            <person name="Van Etten J.L."/>
        </authorList>
    </citation>
    <scope>NUCLEOTIDE SEQUENCE [LARGE SCALE GENOMIC DNA]</scope>
</reference>
<accession>Q98456</accession>
<reference evidence="3 4" key="8">
    <citation type="journal article" date="2010" name="J. Virol.">
        <title>Microarray analysis of Paramecium bursaria chlorella virus 1 transcription.</title>
        <authorList>
            <person name="Yanai-Balser G.M."/>
            <person name="Duncan G.A."/>
            <person name="Eudy J.D."/>
            <person name="Wang D."/>
            <person name="Li X."/>
            <person name="Agarkova I.V."/>
            <person name="Dunigan D.D."/>
            <person name="Van Etten J.L."/>
        </authorList>
    </citation>
    <scope>NUCLEOTIDE SEQUENCE [LARGE SCALE GENOMIC DNA]</scope>
</reference>
<evidence type="ECO:0000313" key="4">
    <source>
        <dbReference type="Proteomes" id="UP000000862"/>
    </source>
</evidence>
<dbReference type="Proteomes" id="UP000000862">
    <property type="component" value="Segment"/>
</dbReference>
<evidence type="ECO:0000256" key="1">
    <source>
        <dbReference type="SAM" id="MobiDB-lite"/>
    </source>
</evidence>
<feature type="transmembrane region" description="Helical" evidence="2">
    <location>
        <begin position="12"/>
        <end position="31"/>
    </location>
</feature>
<keyword evidence="2" id="KW-1133">Transmembrane helix</keyword>
<organism evidence="3 4">
    <name type="scientific">Paramecium bursaria Chlorella virus 1</name>
    <name type="common">PBCV-1</name>
    <dbReference type="NCBI Taxonomy" id="10506"/>
    <lineage>
        <taxon>Viruses</taxon>
        <taxon>Varidnaviria</taxon>
        <taxon>Bamfordvirae</taxon>
        <taxon>Nucleocytoviricota</taxon>
        <taxon>Megaviricetes</taxon>
        <taxon>Algavirales</taxon>
        <taxon>Phycodnaviridae</taxon>
        <taxon>Chlorovirus</taxon>
        <taxon>Chlorovirus vanettense</taxon>
    </lineage>
</organism>
<organismHost>
    <name type="scientific">Chlorella</name>
    <dbReference type="NCBI Taxonomy" id="3071"/>
</organismHost>
<reference evidence="3 4" key="4">
    <citation type="journal article" date="1996" name="Virology">
        <title>Analysis of 76 kb of the chlorella virus PBCV-1 330-kb genome: map positions 182 to 258.</title>
        <authorList>
            <person name="Kutish G.F."/>
            <person name="Li Y."/>
            <person name="Lu Z."/>
            <person name="Furuta M."/>
            <person name="Rock D.L."/>
            <person name="Van Etten J.L."/>
        </authorList>
    </citation>
    <scope>NUCLEOTIDE SEQUENCE [LARGE SCALE GENOMIC DNA]</scope>
</reference>
<keyword evidence="4" id="KW-1185">Reference proteome</keyword>
<keyword evidence="2" id="KW-0812">Transmembrane</keyword>